<evidence type="ECO:0000313" key="4">
    <source>
        <dbReference type="Proteomes" id="UP001055911"/>
    </source>
</evidence>
<sequence length="290" mass="32219">MKTAIVTDSTCYLSKKEIKKYHIHIIPLELLFGATEYLENVDITSKDFYLKLAEASELPTTSQPATGKLIELYNQLADEGYENVITITLAGTISGFYNQIGNIANMVSNLRVIPFDSEITLGLMGDLAIYAAQLAAVDTDPDTIIAKLKEQRATIDELFVVDDLKNLVKGGRLSNASSFIGGLLNIKPILTFDKQTDEIVAFDKVRTMKRALKRVEQLFSEKTAQLDYPIKAFVLDANASQIGKQWMKHLKHEFPEVEFTQAEIGPVIGTHLGSGALALGWERNIHKLKD</sequence>
<name>A0A9Q8ZQC5_9LACO</name>
<dbReference type="NCBIfam" id="TIGR00762">
    <property type="entry name" value="DegV"/>
    <property type="match status" value="1"/>
</dbReference>
<reference evidence="3" key="1">
    <citation type="submission" date="2022-05" db="EMBL/GenBank/DDBJ databases">
        <authorList>
            <person name="Oliphant S.A."/>
            <person name="Watson-Haigh N.S."/>
            <person name="Sumby K.M."/>
            <person name="Gardner J.M."/>
            <person name="Jiranek V."/>
        </authorList>
    </citation>
    <scope>NUCLEOTIDE SEQUENCE</scope>
    <source>
        <strain evidence="3">KI4_B1</strain>
    </source>
</reference>
<dbReference type="PROSITE" id="PS51482">
    <property type="entry name" value="DEGV"/>
    <property type="match status" value="1"/>
</dbReference>
<organism evidence="3 4">
    <name type="scientific">Fructilactobacillus cliffordii</name>
    <dbReference type="NCBI Taxonomy" id="2940299"/>
    <lineage>
        <taxon>Bacteria</taxon>
        <taxon>Bacillati</taxon>
        <taxon>Bacillota</taxon>
        <taxon>Bacilli</taxon>
        <taxon>Lactobacillales</taxon>
        <taxon>Lactobacillaceae</taxon>
        <taxon>Fructilactobacillus</taxon>
    </lineage>
</organism>
<dbReference type="InterPro" id="IPR050270">
    <property type="entry name" value="DegV_domain_contain"/>
</dbReference>
<dbReference type="EMBL" id="CP097119">
    <property type="protein sequence ID" value="USS89649.1"/>
    <property type="molecule type" value="Genomic_DNA"/>
</dbReference>
<evidence type="ECO:0000256" key="2">
    <source>
        <dbReference type="ARBA" id="ARBA00023121"/>
    </source>
</evidence>
<dbReference type="InterPro" id="IPR003797">
    <property type="entry name" value="DegV"/>
</dbReference>
<evidence type="ECO:0000313" key="3">
    <source>
        <dbReference type="EMBL" id="USS89649.1"/>
    </source>
</evidence>
<dbReference type="GO" id="GO:0008289">
    <property type="term" value="F:lipid binding"/>
    <property type="evidence" value="ECO:0007669"/>
    <property type="project" value="UniProtKB-KW"/>
</dbReference>
<keyword evidence="2" id="KW-0446">Lipid-binding</keyword>
<dbReference type="AlphaFoldDB" id="A0A9Q8ZQC5"/>
<dbReference type="Proteomes" id="UP001055911">
    <property type="component" value="Chromosome"/>
</dbReference>
<evidence type="ECO:0000256" key="1">
    <source>
        <dbReference type="ARBA" id="ARBA00003238"/>
    </source>
</evidence>
<proteinExistence type="predicted"/>
<dbReference type="Pfam" id="PF02645">
    <property type="entry name" value="DegV"/>
    <property type="match status" value="1"/>
</dbReference>
<dbReference type="SUPFAM" id="SSF82549">
    <property type="entry name" value="DAK1/DegV-like"/>
    <property type="match status" value="1"/>
</dbReference>
<dbReference type="Gene3D" id="3.40.50.10170">
    <property type="match status" value="1"/>
</dbReference>
<dbReference type="PANTHER" id="PTHR33434:SF2">
    <property type="entry name" value="FATTY ACID-BINDING PROTEIN TM_1468"/>
    <property type="match status" value="1"/>
</dbReference>
<keyword evidence="4" id="KW-1185">Reference proteome</keyword>
<dbReference type="RefSeq" id="WP_252767198.1">
    <property type="nucleotide sequence ID" value="NZ_CP097119.1"/>
</dbReference>
<gene>
    <name evidence="3" type="ORF">M3M40_02350</name>
</gene>
<protein>
    <submittedName>
        <fullName evidence="3">DegV family protein</fullName>
    </submittedName>
</protein>
<accession>A0A9Q8ZQC5</accession>
<dbReference type="PANTHER" id="PTHR33434">
    <property type="entry name" value="DEGV DOMAIN-CONTAINING PROTEIN DR_1986-RELATED"/>
    <property type="match status" value="1"/>
</dbReference>
<comment type="function">
    <text evidence="1">May bind long-chain fatty acids, such as palmitate, and may play a role in lipid transport or fatty acid metabolism.</text>
</comment>
<dbReference type="InterPro" id="IPR043168">
    <property type="entry name" value="DegV_C"/>
</dbReference>
<dbReference type="Gene3D" id="3.30.1180.10">
    <property type="match status" value="1"/>
</dbReference>